<feature type="compositionally biased region" description="Low complexity" evidence="1">
    <location>
        <begin position="68"/>
        <end position="100"/>
    </location>
</feature>
<dbReference type="CDD" id="cd11586">
    <property type="entry name" value="VbhA_like"/>
    <property type="match status" value="1"/>
</dbReference>
<evidence type="ECO:0000259" key="2">
    <source>
        <dbReference type="Pfam" id="PF09851"/>
    </source>
</evidence>
<evidence type="ECO:0000256" key="1">
    <source>
        <dbReference type="SAM" id="MobiDB-lite"/>
    </source>
</evidence>
<name>A0ABN2U270_9MICO</name>
<dbReference type="InterPro" id="IPR033788">
    <property type="entry name" value="VbhA-like"/>
</dbReference>
<reference evidence="3 4" key="1">
    <citation type="journal article" date="2019" name="Int. J. Syst. Evol. Microbiol.">
        <title>The Global Catalogue of Microorganisms (GCM) 10K type strain sequencing project: providing services to taxonomists for standard genome sequencing and annotation.</title>
        <authorList>
            <consortium name="The Broad Institute Genomics Platform"/>
            <consortium name="The Broad Institute Genome Sequencing Center for Infectious Disease"/>
            <person name="Wu L."/>
            <person name="Ma J."/>
        </authorList>
    </citation>
    <scope>NUCLEOTIDE SEQUENCE [LARGE SCALE GENOMIC DNA]</scope>
    <source>
        <strain evidence="3 4">JCM 14283</strain>
    </source>
</reference>
<dbReference type="Pfam" id="PF09851">
    <property type="entry name" value="SHOCT"/>
    <property type="match status" value="1"/>
</dbReference>
<dbReference type="EMBL" id="BAAANB010000006">
    <property type="protein sequence ID" value="GAA2027108.1"/>
    <property type="molecule type" value="Genomic_DNA"/>
</dbReference>
<dbReference type="InterPro" id="IPR018649">
    <property type="entry name" value="SHOCT"/>
</dbReference>
<evidence type="ECO:0000313" key="4">
    <source>
        <dbReference type="Proteomes" id="UP001501285"/>
    </source>
</evidence>
<accession>A0ABN2U270</accession>
<proteinExistence type="predicted"/>
<keyword evidence="4" id="KW-1185">Reference proteome</keyword>
<protein>
    <recommendedName>
        <fullName evidence="2">SHOCT domain-containing protein</fullName>
    </recommendedName>
</protein>
<sequence>MWLLMAAGTIGFWVLIAILVRAILSDRAPGPGPALVPSPLHVLADRLARGEITLEEYEQRRRALTGVSAPLDRPLPSSSPASASAGSPSAASPKSPLSVPDPTKDRHRTS</sequence>
<feature type="region of interest" description="Disordered" evidence="1">
    <location>
        <begin position="65"/>
        <end position="110"/>
    </location>
</feature>
<evidence type="ECO:0000313" key="3">
    <source>
        <dbReference type="EMBL" id="GAA2027108.1"/>
    </source>
</evidence>
<comment type="caution">
    <text evidence="3">The sequence shown here is derived from an EMBL/GenBank/DDBJ whole genome shotgun (WGS) entry which is preliminary data.</text>
</comment>
<dbReference type="Proteomes" id="UP001501285">
    <property type="component" value="Unassembled WGS sequence"/>
</dbReference>
<organism evidence="3 4">
    <name type="scientific">Terrabacter terrae</name>
    <dbReference type="NCBI Taxonomy" id="318434"/>
    <lineage>
        <taxon>Bacteria</taxon>
        <taxon>Bacillati</taxon>
        <taxon>Actinomycetota</taxon>
        <taxon>Actinomycetes</taxon>
        <taxon>Micrococcales</taxon>
        <taxon>Intrasporangiaceae</taxon>
        <taxon>Terrabacter</taxon>
    </lineage>
</organism>
<feature type="domain" description="SHOCT" evidence="2">
    <location>
        <begin position="39"/>
        <end position="64"/>
    </location>
</feature>
<gene>
    <name evidence="3" type="ORF">GCM10009740_16000</name>
</gene>